<dbReference type="EMBL" id="BJWL01000233">
    <property type="protein sequence ID" value="GFS35549.1"/>
    <property type="molecule type" value="Genomic_DNA"/>
</dbReference>
<comment type="subcellular location">
    <subcellularLocation>
        <location evidence="1">Mitochondrion</location>
    </subcellularLocation>
</comment>
<dbReference type="InterPro" id="IPR014721">
    <property type="entry name" value="Ribsml_uS5_D2-typ_fold_subgr"/>
</dbReference>
<keyword evidence="2" id="KW-0547">Nucleotide-binding</keyword>
<dbReference type="GO" id="GO:0070125">
    <property type="term" value="P:mitochondrial translational elongation"/>
    <property type="evidence" value="ECO:0007669"/>
    <property type="project" value="TreeGrafter"/>
</dbReference>
<evidence type="ECO:0000256" key="5">
    <source>
        <dbReference type="ARBA" id="ARBA00023134"/>
    </source>
</evidence>
<dbReference type="GO" id="GO:0005739">
    <property type="term" value="C:mitochondrion"/>
    <property type="evidence" value="ECO:0007669"/>
    <property type="project" value="UniProtKB-SubCell"/>
</dbReference>
<accession>A0A7J0DI12</accession>
<protein>
    <submittedName>
        <fullName evidence="8">Translation elongation factor EFG/EF2 protein</fullName>
    </submittedName>
</protein>
<comment type="caution">
    <text evidence="8">The sequence shown here is derived from an EMBL/GenBank/DDBJ whole genome shotgun (WGS) entry which is preliminary data.</text>
</comment>
<dbReference type="InterPro" id="IPR035649">
    <property type="entry name" value="EFG_V"/>
</dbReference>
<dbReference type="CDD" id="cd04097">
    <property type="entry name" value="mtEFG1_C"/>
    <property type="match status" value="1"/>
</dbReference>
<dbReference type="GO" id="GO:0005525">
    <property type="term" value="F:GTP binding"/>
    <property type="evidence" value="ECO:0007669"/>
    <property type="project" value="UniProtKB-KW"/>
</dbReference>
<evidence type="ECO:0000313" key="8">
    <source>
        <dbReference type="EMBL" id="GFS35549.1"/>
    </source>
</evidence>
<keyword evidence="9" id="KW-1185">Reference proteome</keyword>
<gene>
    <name evidence="8" type="ORF">Acr_00g0040570</name>
</gene>
<dbReference type="SMART" id="SM00838">
    <property type="entry name" value="EFG_C"/>
    <property type="match status" value="1"/>
</dbReference>
<organism evidence="8 9">
    <name type="scientific">Actinidia rufa</name>
    <dbReference type="NCBI Taxonomy" id="165716"/>
    <lineage>
        <taxon>Eukaryota</taxon>
        <taxon>Viridiplantae</taxon>
        <taxon>Streptophyta</taxon>
        <taxon>Embryophyta</taxon>
        <taxon>Tracheophyta</taxon>
        <taxon>Spermatophyta</taxon>
        <taxon>Magnoliopsida</taxon>
        <taxon>eudicotyledons</taxon>
        <taxon>Gunneridae</taxon>
        <taxon>Pentapetalae</taxon>
        <taxon>asterids</taxon>
        <taxon>Ericales</taxon>
        <taxon>Actinidiaceae</taxon>
        <taxon>Actinidia</taxon>
    </lineage>
</organism>
<evidence type="ECO:0000313" key="9">
    <source>
        <dbReference type="Proteomes" id="UP000585474"/>
    </source>
</evidence>
<sequence length="171" mass="18515">MIVGQAIPSNFIPAIEKGFREAANSGSLIGHPVENIRVVLTDGASHAVDSSELAFKLAAIYAFRKCYTAARPVILEPIMLVELKAPTEFQGTVTGDINKRKGLIVGNDQDGDDSVITAHVPLNNMFGYSTALRSMTQGKGEFTMEYKEHAPVSHDVQMQLVSTHQDTKAAE</sequence>
<dbReference type="InterPro" id="IPR020568">
    <property type="entry name" value="Ribosomal_Su5_D2-typ_SF"/>
</dbReference>
<dbReference type="Gene3D" id="3.30.230.10">
    <property type="match status" value="1"/>
</dbReference>
<keyword evidence="4" id="KW-0648">Protein biosynthesis</keyword>
<feature type="domain" description="Elongation factor EFG" evidence="6">
    <location>
        <begin position="73"/>
        <end position="160"/>
    </location>
</feature>
<evidence type="ECO:0000256" key="3">
    <source>
        <dbReference type="ARBA" id="ARBA00022768"/>
    </source>
</evidence>
<dbReference type="OrthoDB" id="198619at2759"/>
<dbReference type="SUPFAM" id="SSF54211">
    <property type="entry name" value="Ribosomal protein S5 domain 2-like"/>
    <property type="match status" value="1"/>
</dbReference>
<dbReference type="AlphaFoldDB" id="A0A7J0DI12"/>
<reference evidence="9" key="1">
    <citation type="submission" date="2019-07" db="EMBL/GenBank/DDBJ databases">
        <title>De Novo Assembly of kiwifruit Actinidia rufa.</title>
        <authorList>
            <person name="Sugita-Konishi S."/>
            <person name="Sato K."/>
            <person name="Mori E."/>
            <person name="Abe Y."/>
            <person name="Kisaki G."/>
            <person name="Hamano K."/>
            <person name="Suezawa K."/>
            <person name="Otani M."/>
            <person name="Fukuda T."/>
            <person name="Manabe T."/>
            <person name="Gomi K."/>
            <person name="Tabuchi M."/>
            <person name="Akimitsu K."/>
            <person name="Kataoka I."/>
        </authorList>
    </citation>
    <scope>NUCLEOTIDE SEQUENCE [LARGE SCALE GENOMIC DNA]</scope>
    <source>
        <strain evidence="9">cv. Fuchu</strain>
    </source>
</reference>
<dbReference type="Proteomes" id="UP000585474">
    <property type="component" value="Unassembled WGS sequence"/>
</dbReference>
<keyword evidence="3 8" id="KW-0251">Elongation factor</keyword>
<dbReference type="GO" id="GO:0003746">
    <property type="term" value="F:translation elongation factor activity"/>
    <property type="evidence" value="ECO:0007669"/>
    <property type="project" value="UniProtKB-KW"/>
</dbReference>
<dbReference type="Pfam" id="PF03764">
    <property type="entry name" value="EFG_IV"/>
    <property type="match status" value="1"/>
</dbReference>
<evidence type="ECO:0000259" key="7">
    <source>
        <dbReference type="SMART" id="SM00889"/>
    </source>
</evidence>
<evidence type="ECO:0000256" key="2">
    <source>
        <dbReference type="ARBA" id="ARBA00022741"/>
    </source>
</evidence>
<dbReference type="PANTHER" id="PTHR43636">
    <property type="entry name" value="ELONGATION FACTOR G, MITOCHONDRIAL"/>
    <property type="match status" value="1"/>
</dbReference>
<dbReference type="Gene3D" id="3.30.70.240">
    <property type="match status" value="1"/>
</dbReference>
<dbReference type="PANTHER" id="PTHR43636:SF2">
    <property type="entry name" value="ELONGATION FACTOR G, MITOCHONDRIAL"/>
    <property type="match status" value="1"/>
</dbReference>
<evidence type="ECO:0000256" key="1">
    <source>
        <dbReference type="ARBA" id="ARBA00004173"/>
    </source>
</evidence>
<dbReference type="Pfam" id="PF00679">
    <property type="entry name" value="EFG_C"/>
    <property type="match status" value="1"/>
</dbReference>
<dbReference type="InterPro" id="IPR005517">
    <property type="entry name" value="Transl_elong_EFG/EF2_IV"/>
</dbReference>
<dbReference type="InterPro" id="IPR000640">
    <property type="entry name" value="EFG_V-like"/>
</dbReference>
<name>A0A7J0DI12_9ERIC</name>
<evidence type="ECO:0000256" key="4">
    <source>
        <dbReference type="ARBA" id="ARBA00022917"/>
    </source>
</evidence>
<dbReference type="GO" id="GO:0003924">
    <property type="term" value="F:GTPase activity"/>
    <property type="evidence" value="ECO:0007669"/>
    <property type="project" value="TreeGrafter"/>
</dbReference>
<dbReference type="SMART" id="SM00889">
    <property type="entry name" value="EFG_IV"/>
    <property type="match status" value="1"/>
</dbReference>
<feature type="domain" description="Translation elongation factor EFG/EF2" evidence="7">
    <location>
        <begin position="1"/>
        <end position="71"/>
    </location>
</feature>
<proteinExistence type="predicted"/>
<keyword evidence="5" id="KW-0342">GTP-binding</keyword>
<dbReference type="FunFam" id="3.30.70.240:FF:000001">
    <property type="entry name" value="Elongation factor G"/>
    <property type="match status" value="1"/>
</dbReference>
<evidence type="ECO:0000259" key="6">
    <source>
        <dbReference type="SMART" id="SM00838"/>
    </source>
</evidence>
<dbReference type="SUPFAM" id="SSF54980">
    <property type="entry name" value="EF-G C-terminal domain-like"/>
    <property type="match status" value="1"/>
</dbReference>
<dbReference type="InterPro" id="IPR035647">
    <property type="entry name" value="EFG_III/V"/>
</dbReference>